<evidence type="ECO:0000256" key="5">
    <source>
        <dbReference type="RuleBase" id="RU003887"/>
    </source>
</evidence>
<evidence type="ECO:0000256" key="6">
    <source>
        <dbReference type="SAM" id="MobiDB-lite"/>
    </source>
</evidence>
<dbReference type="FunFam" id="3.10.290.10:FF:000003">
    <property type="entry name" value="Pseudouridine synthase"/>
    <property type="match status" value="1"/>
</dbReference>
<dbReference type="GO" id="GO:0005829">
    <property type="term" value="C:cytosol"/>
    <property type="evidence" value="ECO:0007669"/>
    <property type="project" value="UniProtKB-ARBA"/>
</dbReference>
<feature type="domain" description="RNA-binding S4" evidence="7">
    <location>
        <begin position="5"/>
        <end position="66"/>
    </location>
</feature>
<dbReference type="InterPro" id="IPR020094">
    <property type="entry name" value="TruA/RsuA/RluB/E/F_N"/>
</dbReference>
<dbReference type="PROSITE" id="PS01149">
    <property type="entry name" value="PSI_RSU"/>
    <property type="match status" value="1"/>
</dbReference>
<dbReference type="InterPro" id="IPR000748">
    <property type="entry name" value="PsdUridine_synth_RsuA/RluB/E/F"/>
</dbReference>
<dbReference type="OrthoDB" id="9807213at2"/>
<evidence type="ECO:0000256" key="4">
    <source>
        <dbReference type="PROSITE-ProRule" id="PRU00182"/>
    </source>
</evidence>
<protein>
    <recommendedName>
        <fullName evidence="5">Pseudouridine synthase</fullName>
        <ecNumber evidence="5">5.4.99.-</ecNumber>
    </recommendedName>
</protein>
<feature type="compositionally biased region" description="Basic and acidic residues" evidence="6">
    <location>
        <begin position="260"/>
        <end position="273"/>
    </location>
</feature>
<dbReference type="Gene3D" id="3.10.290.10">
    <property type="entry name" value="RNA-binding S4 domain"/>
    <property type="match status" value="1"/>
</dbReference>
<evidence type="ECO:0000256" key="1">
    <source>
        <dbReference type="ARBA" id="ARBA00008348"/>
    </source>
</evidence>
<dbReference type="AlphaFoldDB" id="A0A5C6X8H6"/>
<keyword evidence="3 5" id="KW-0413">Isomerase</keyword>
<dbReference type="RefSeq" id="WP_146980123.1">
    <property type="nucleotide sequence ID" value="NZ_VOSM01000002.1"/>
</dbReference>
<dbReference type="EMBL" id="VOSM01000002">
    <property type="protein sequence ID" value="TXD38181.1"/>
    <property type="molecule type" value="Genomic_DNA"/>
</dbReference>
<dbReference type="InterPro" id="IPR018496">
    <property type="entry name" value="PsdUridine_synth_RsuA/RluB_CS"/>
</dbReference>
<comment type="caution">
    <text evidence="8">The sequence shown here is derived from an EMBL/GenBank/DDBJ whole genome shotgun (WGS) entry which is preliminary data.</text>
</comment>
<dbReference type="FunFam" id="3.30.70.1560:FF:000001">
    <property type="entry name" value="Pseudouridine synthase"/>
    <property type="match status" value="1"/>
</dbReference>
<name>A0A5C6X8H6_9DELT</name>
<dbReference type="InterPro" id="IPR006145">
    <property type="entry name" value="PsdUridine_synth_RsuA/RluA"/>
</dbReference>
<dbReference type="InterPro" id="IPR020103">
    <property type="entry name" value="PsdUridine_synth_cat_dom_sf"/>
</dbReference>
<dbReference type="PANTHER" id="PTHR47683">
    <property type="entry name" value="PSEUDOURIDINE SYNTHASE FAMILY PROTEIN-RELATED"/>
    <property type="match status" value="1"/>
</dbReference>
<dbReference type="InterPro" id="IPR036986">
    <property type="entry name" value="S4_RNA-bd_sf"/>
</dbReference>
<dbReference type="PROSITE" id="PS50889">
    <property type="entry name" value="S4"/>
    <property type="match status" value="1"/>
</dbReference>
<gene>
    <name evidence="8" type="ORF">FRC98_04595</name>
</gene>
<proteinExistence type="inferred from homology"/>
<evidence type="ECO:0000256" key="2">
    <source>
        <dbReference type="ARBA" id="ARBA00022884"/>
    </source>
</evidence>
<dbReference type="InterPro" id="IPR042092">
    <property type="entry name" value="PsdUridine_s_RsuA/RluB/E/F_cat"/>
</dbReference>
<dbReference type="GO" id="GO:0000455">
    <property type="term" value="P:enzyme-directed rRNA pseudouridine synthesis"/>
    <property type="evidence" value="ECO:0007669"/>
    <property type="project" value="UniProtKB-ARBA"/>
</dbReference>
<dbReference type="Pfam" id="PF00849">
    <property type="entry name" value="PseudoU_synth_2"/>
    <property type="match status" value="1"/>
</dbReference>
<dbReference type="Proteomes" id="UP000321412">
    <property type="component" value="Unassembled WGS sequence"/>
</dbReference>
<dbReference type="SUPFAM" id="SSF55120">
    <property type="entry name" value="Pseudouridine synthase"/>
    <property type="match status" value="1"/>
</dbReference>
<feature type="compositionally biased region" description="Basic residues" evidence="6">
    <location>
        <begin position="274"/>
        <end position="283"/>
    </location>
</feature>
<keyword evidence="2 4" id="KW-0694">RNA-binding</keyword>
<comment type="similarity">
    <text evidence="1 5">Belongs to the pseudouridine synthase RsuA family.</text>
</comment>
<dbReference type="Pfam" id="PF01479">
    <property type="entry name" value="S4"/>
    <property type="match status" value="1"/>
</dbReference>
<keyword evidence="9" id="KW-1185">Reference proteome</keyword>
<dbReference type="InterPro" id="IPR050343">
    <property type="entry name" value="RsuA_PseudoU_synthase"/>
</dbReference>
<evidence type="ECO:0000313" key="8">
    <source>
        <dbReference type="EMBL" id="TXD38181.1"/>
    </source>
</evidence>
<organism evidence="8 9">
    <name type="scientific">Lujinxingia vulgaris</name>
    <dbReference type="NCBI Taxonomy" id="2600176"/>
    <lineage>
        <taxon>Bacteria</taxon>
        <taxon>Deltaproteobacteria</taxon>
        <taxon>Bradymonadales</taxon>
        <taxon>Lujinxingiaceae</taxon>
        <taxon>Lujinxingia</taxon>
    </lineage>
</organism>
<dbReference type="GO" id="GO:0120159">
    <property type="term" value="F:rRNA pseudouridine synthase activity"/>
    <property type="evidence" value="ECO:0007669"/>
    <property type="project" value="UniProtKB-ARBA"/>
</dbReference>
<dbReference type="Gene3D" id="3.30.70.1560">
    <property type="entry name" value="Alpha-L RNA-binding motif"/>
    <property type="match status" value="1"/>
</dbReference>
<evidence type="ECO:0000313" key="9">
    <source>
        <dbReference type="Proteomes" id="UP000321412"/>
    </source>
</evidence>
<evidence type="ECO:0000256" key="3">
    <source>
        <dbReference type="ARBA" id="ARBA00023235"/>
    </source>
</evidence>
<dbReference type="EC" id="5.4.99.-" evidence="5"/>
<dbReference type="GO" id="GO:0003723">
    <property type="term" value="F:RNA binding"/>
    <property type="evidence" value="ECO:0007669"/>
    <property type="project" value="UniProtKB-KW"/>
</dbReference>
<feature type="region of interest" description="Disordered" evidence="6">
    <location>
        <begin position="248"/>
        <end position="283"/>
    </location>
</feature>
<dbReference type="CDD" id="cd02870">
    <property type="entry name" value="PseudoU_synth_RsuA_like"/>
    <property type="match status" value="1"/>
</dbReference>
<evidence type="ECO:0000259" key="7">
    <source>
        <dbReference type="SMART" id="SM00363"/>
    </source>
</evidence>
<reference evidence="8 9" key="1">
    <citation type="submission" date="2019-08" db="EMBL/GenBank/DDBJ databases">
        <title>Bradymonadales sp. TMQ4.</title>
        <authorList>
            <person name="Liang Q."/>
        </authorList>
    </citation>
    <scope>NUCLEOTIDE SEQUENCE [LARGE SCALE GENOMIC DNA]</scope>
    <source>
        <strain evidence="8 9">TMQ4</strain>
    </source>
</reference>
<dbReference type="Gene3D" id="3.30.70.580">
    <property type="entry name" value="Pseudouridine synthase I, catalytic domain, N-terminal subdomain"/>
    <property type="match status" value="1"/>
</dbReference>
<dbReference type="InterPro" id="IPR002942">
    <property type="entry name" value="S4_RNA-bd"/>
</dbReference>
<dbReference type="PANTHER" id="PTHR47683:SF2">
    <property type="entry name" value="RNA-BINDING S4 DOMAIN-CONTAINING PROTEIN"/>
    <property type="match status" value="1"/>
</dbReference>
<accession>A0A5C6X8H6</accession>
<dbReference type="CDD" id="cd00165">
    <property type="entry name" value="S4"/>
    <property type="match status" value="1"/>
</dbReference>
<dbReference type="NCBIfam" id="TIGR00093">
    <property type="entry name" value="pseudouridine synthase"/>
    <property type="match status" value="1"/>
</dbReference>
<sequence length="283" mass="31920">MAQEMRVQKFLSKAGVCSRRKAEEHMLAGHIKINGKVCKELGTQVDPSRDTVEFQGSVVRLPESYIYVLLNKPANYITSLTDPEGRPVVVDLLPKTMPRVWPVGRLDWDSEGLLLLTNDGKLTNLLTHPSHEVAKTYAVKVRGLLTESSPELETLRTGVEIGEGEVTAPAQVRLIRDNGRNTWLEIVIREGKNRQIRRMLEAIERPVMKLRRISIGPLTIDGIASGTFRSLTHAEVLDLYGEVEATIPERAQPSKRAQKREREAIERGDLPDHRAKKRKNRSK</sequence>
<dbReference type="SUPFAM" id="SSF55174">
    <property type="entry name" value="Alpha-L RNA-binding motif"/>
    <property type="match status" value="1"/>
</dbReference>
<dbReference type="SMART" id="SM00363">
    <property type="entry name" value="S4"/>
    <property type="match status" value="1"/>
</dbReference>